<evidence type="ECO:0000256" key="1">
    <source>
        <dbReference type="ARBA" id="ARBA00010923"/>
    </source>
</evidence>
<dbReference type="Gene3D" id="3.90.220.20">
    <property type="entry name" value="DNA methylase specificity domains"/>
    <property type="match status" value="1"/>
</dbReference>
<organism evidence="5 6">
    <name type="scientific">Paenibacillus stellifer</name>
    <dbReference type="NCBI Taxonomy" id="169760"/>
    <lineage>
        <taxon>Bacteria</taxon>
        <taxon>Bacillati</taxon>
        <taxon>Bacillota</taxon>
        <taxon>Bacilli</taxon>
        <taxon>Bacillales</taxon>
        <taxon>Paenibacillaceae</taxon>
        <taxon>Paenibacillus</taxon>
    </lineage>
</organism>
<sequence>MKITTSTKRVKLGDITNNLDSKRIPLNERERNKMKREGGYPYIGANGVLSYVDKYIFDETILCIAEDGGSWGYNQQCAFIVDERCWVNNHAHVLTAKKDISLKFLMYYLGPVCKL</sequence>
<dbReference type="GO" id="GO:0009307">
    <property type="term" value="P:DNA restriction-modification system"/>
    <property type="evidence" value="ECO:0007669"/>
    <property type="project" value="UniProtKB-KW"/>
</dbReference>
<evidence type="ECO:0000313" key="6">
    <source>
        <dbReference type="Proteomes" id="UP000029507"/>
    </source>
</evidence>
<evidence type="ECO:0000256" key="2">
    <source>
        <dbReference type="ARBA" id="ARBA00022747"/>
    </source>
</evidence>
<dbReference type="GO" id="GO:0003677">
    <property type="term" value="F:DNA binding"/>
    <property type="evidence" value="ECO:0007669"/>
    <property type="project" value="UniProtKB-KW"/>
</dbReference>
<comment type="similarity">
    <text evidence="1">Belongs to the type-I restriction system S methylase family.</text>
</comment>
<accession>A0A089LUX9</accession>
<protein>
    <recommendedName>
        <fullName evidence="4">Type I restriction modification DNA specificity domain-containing protein</fullName>
    </recommendedName>
</protein>
<dbReference type="HOGENOM" id="CLU_2152591_0_0_9"/>
<dbReference type="OrthoDB" id="9795776at2"/>
<evidence type="ECO:0000313" key="5">
    <source>
        <dbReference type="EMBL" id="AIQ63043.1"/>
    </source>
</evidence>
<reference evidence="5 6" key="1">
    <citation type="submission" date="2014-08" db="EMBL/GenBank/DDBJ databases">
        <title>Comparative genomics of the Paenibacillus odorifer group.</title>
        <authorList>
            <person name="den Bakker H.C."/>
            <person name="Tsai Y.-C."/>
            <person name="Martin N."/>
            <person name="Korlach J."/>
            <person name="Wiedmann M."/>
        </authorList>
    </citation>
    <scope>NUCLEOTIDE SEQUENCE [LARGE SCALE GENOMIC DNA]</scope>
    <source>
        <strain evidence="5 6">DSM 14472</strain>
    </source>
</reference>
<evidence type="ECO:0000259" key="4">
    <source>
        <dbReference type="Pfam" id="PF01420"/>
    </source>
</evidence>
<dbReference type="CDD" id="cd17262">
    <property type="entry name" value="RMtype1_S_Aco12261I-TRD2-CR2"/>
    <property type="match status" value="1"/>
</dbReference>
<dbReference type="EMBL" id="CP009286">
    <property type="protein sequence ID" value="AIQ63043.1"/>
    <property type="molecule type" value="Genomic_DNA"/>
</dbReference>
<dbReference type="KEGG" id="pste:PSTEL_07945"/>
<keyword evidence="6" id="KW-1185">Reference proteome</keyword>
<dbReference type="Proteomes" id="UP000029507">
    <property type="component" value="Chromosome"/>
</dbReference>
<dbReference type="SUPFAM" id="SSF116734">
    <property type="entry name" value="DNA methylase specificity domain"/>
    <property type="match status" value="1"/>
</dbReference>
<dbReference type="AlphaFoldDB" id="A0A089LUX9"/>
<gene>
    <name evidence="5" type="ORF">PSTEL_07945</name>
</gene>
<keyword evidence="3" id="KW-0238">DNA-binding</keyword>
<dbReference type="Pfam" id="PF01420">
    <property type="entry name" value="Methylase_S"/>
    <property type="match status" value="1"/>
</dbReference>
<proteinExistence type="inferred from homology"/>
<name>A0A089LUX9_9BACL</name>
<feature type="domain" description="Type I restriction modification DNA specificity" evidence="4">
    <location>
        <begin position="9"/>
        <end position="109"/>
    </location>
</feature>
<evidence type="ECO:0000256" key="3">
    <source>
        <dbReference type="ARBA" id="ARBA00023125"/>
    </source>
</evidence>
<dbReference type="STRING" id="169760.PSTEL_07945"/>
<dbReference type="InterPro" id="IPR044946">
    <property type="entry name" value="Restrct_endonuc_typeI_TRD_sf"/>
</dbReference>
<dbReference type="RefSeq" id="WP_038694506.1">
    <property type="nucleotide sequence ID" value="NZ_CP009286.1"/>
</dbReference>
<keyword evidence="2" id="KW-0680">Restriction system</keyword>
<dbReference type="InterPro" id="IPR000055">
    <property type="entry name" value="Restrct_endonuc_typeI_TRD"/>
</dbReference>